<dbReference type="SUPFAM" id="SSF56112">
    <property type="entry name" value="Protein kinase-like (PK-like)"/>
    <property type="match status" value="1"/>
</dbReference>
<evidence type="ECO:0000259" key="1">
    <source>
        <dbReference type="Pfam" id="PF01636"/>
    </source>
</evidence>
<comment type="caution">
    <text evidence="2">The sequence shown here is derived from an EMBL/GenBank/DDBJ whole genome shotgun (WGS) entry which is preliminary data.</text>
</comment>
<gene>
    <name evidence="2" type="ORF">QBC41DRAFT_377414</name>
</gene>
<name>A0AA39YW77_9PEZI</name>
<accession>A0AA39YW77</accession>
<evidence type="ECO:0000313" key="3">
    <source>
        <dbReference type="Proteomes" id="UP001174997"/>
    </source>
</evidence>
<dbReference type="Pfam" id="PF01636">
    <property type="entry name" value="APH"/>
    <property type="match status" value="1"/>
</dbReference>
<organism evidence="2 3">
    <name type="scientific">Cercophora samala</name>
    <dbReference type="NCBI Taxonomy" id="330535"/>
    <lineage>
        <taxon>Eukaryota</taxon>
        <taxon>Fungi</taxon>
        <taxon>Dikarya</taxon>
        <taxon>Ascomycota</taxon>
        <taxon>Pezizomycotina</taxon>
        <taxon>Sordariomycetes</taxon>
        <taxon>Sordariomycetidae</taxon>
        <taxon>Sordariales</taxon>
        <taxon>Lasiosphaeriaceae</taxon>
        <taxon>Cercophora</taxon>
    </lineage>
</organism>
<dbReference type="Gene3D" id="3.90.1200.10">
    <property type="match status" value="1"/>
</dbReference>
<keyword evidence="2" id="KW-0418">Kinase</keyword>
<proteinExistence type="predicted"/>
<dbReference type="InterPro" id="IPR011009">
    <property type="entry name" value="Kinase-like_dom_sf"/>
</dbReference>
<dbReference type="AlphaFoldDB" id="A0AA39YW77"/>
<feature type="domain" description="Aminoglycoside phosphotransferase" evidence="1">
    <location>
        <begin position="57"/>
        <end position="210"/>
    </location>
</feature>
<sequence length="252" mass="28879">MSIQKPREPSPAREDGCFAVTAERKYYVRGHAFIKRSLRPKEFITNWKGKTHVPRLRKELLINEAAALRFIRQHTDIPVPDVYCDFEDDDAYYLISQNIDGVNMADLKDEEQKAVVRVELEQHLAKLKGIKSRRLGGPSGILIPPYRVLRVTERDDWSSCKKSEPKDGEEYVFCHGDCSQHNVIVDPETLRIKAIIDWEYAGFFPAAFEFPFYKRKGPSIALGEEKDDSLDLLEFLNSKAGEMQEAGEELGD</sequence>
<dbReference type="CDD" id="cd05120">
    <property type="entry name" value="APH_ChoK_like"/>
    <property type="match status" value="1"/>
</dbReference>
<keyword evidence="2" id="KW-0808">Transferase</keyword>
<reference evidence="2" key="1">
    <citation type="submission" date="2023-06" db="EMBL/GenBank/DDBJ databases">
        <title>Genome-scale phylogeny and comparative genomics of the fungal order Sordariales.</title>
        <authorList>
            <consortium name="Lawrence Berkeley National Laboratory"/>
            <person name="Hensen N."/>
            <person name="Bonometti L."/>
            <person name="Westerberg I."/>
            <person name="Brannstrom I.O."/>
            <person name="Guillou S."/>
            <person name="Cros-Aarteil S."/>
            <person name="Calhoun S."/>
            <person name="Haridas S."/>
            <person name="Kuo A."/>
            <person name="Mondo S."/>
            <person name="Pangilinan J."/>
            <person name="Riley R."/>
            <person name="Labutti K."/>
            <person name="Andreopoulos B."/>
            <person name="Lipzen A."/>
            <person name="Chen C."/>
            <person name="Yanf M."/>
            <person name="Daum C."/>
            <person name="Ng V."/>
            <person name="Clum A."/>
            <person name="Steindorff A."/>
            <person name="Ohm R."/>
            <person name="Martin F."/>
            <person name="Silar P."/>
            <person name="Natvig D."/>
            <person name="Lalanne C."/>
            <person name="Gautier V."/>
            <person name="Ament-Velasquez S.L."/>
            <person name="Kruys A."/>
            <person name="Hutchinson M.I."/>
            <person name="Powell A.J."/>
            <person name="Barry K."/>
            <person name="Miller A.N."/>
            <person name="Grigoriev I.V."/>
            <person name="Debuchy R."/>
            <person name="Gladieux P."/>
            <person name="Thoren M.H."/>
            <person name="Johannesson H."/>
        </authorList>
    </citation>
    <scope>NUCLEOTIDE SEQUENCE</scope>
    <source>
        <strain evidence="2">CBS 307.81</strain>
    </source>
</reference>
<dbReference type="GO" id="GO:0016301">
    <property type="term" value="F:kinase activity"/>
    <property type="evidence" value="ECO:0007669"/>
    <property type="project" value="UniProtKB-KW"/>
</dbReference>
<dbReference type="PANTHER" id="PTHR21310:SF15">
    <property type="entry name" value="AMINOGLYCOSIDE PHOSPHOTRANSFERASE DOMAIN-CONTAINING PROTEIN"/>
    <property type="match status" value="1"/>
</dbReference>
<dbReference type="EMBL" id="JAULSY010000190">
    <property type="protein sequence ID" value="KAK0659156.1"/>
    <property type="molecule type" value="Genomic_DNA"/>
</dbReference>
<dbReference type="InterPro" id="IPR002575">
    <property type="entry name" value="Aminoglycoside_PTrfase"/>
</dbReference>
<dbReference type="PANTHER" id="PTHR21310">
    <property type="entry name" value="AMINOGLYCOSIDE PHOSPHOTRANSFERASE-RELATED-RELATED"/>
    <property type="match status" value="1"/>
</dbReference>
<dbReference type="Proteomes" id="UP001174997">
    <property type="component" value="Unassembled WGS sequence"/>
</dbReference>
<keyword evidence="3" id="KW-1185">Reference proteome</keyword>
<dbReference type="InterPro" id="IPR051678">
    <property type="entry name" value="AGP_Transferase"/>
</dbReference>
<evidence type="ECO:0000313" key="2">
    <source>
        <dbReference type="EMBL" id="KAK0659156.1"/>
    </source>
</evidence>
<protein>
    <submittedName>
        <fullName evidence="2">Kinase-like domain-containing protein</fullName>
    </submittedName>
</protein>